<organism evidence="1 2">
    <name type="scientific">Roseivivax lentus</name>
    <dbReference type="NCBI Taxonomy" id="633194"/>
    <lineage>
        <taxon>Bacteria</taxon>
        <taxon>Pseudomonadati</taxon>
        <taxon>Pseudomonadota</taxon>
        <taxon>Alphaproteobacteria</taxon>
        <taxon>Rhodobacterales</taxon>
        <taxon>Roseobacteraceae</taxon>
        <taxon>Roseivivax</taxon>
    </lineage>
</organism>
<accession>A0A1N7PLZ8</accession>
<evidence type="ECO:0000313" key="2">
    <source>
        <dbReference type="Proteomes" id="UP000186684"/>
    </source>
</evidence>
<proteinExistence type="predicted"/>
<dbReference type="Proteomes" id="UP000186684">
    <property type="component" value="Unassembled WGS sequence"/>
</dbReference>
<dbReference type="RefSeq" id="WP_143526275.1">
    <property type="nucleotide sequence ID" value="NZ_FTOQ01000017.1"/>
</dbReference>
<dbReference type="AlphaFoldDB" id="A0A1N7PLZ8"/>
<sequence length="73" mass="8186">MPNTDVNFAPSPEMLTTDERLAELARILAAAVDRTNPPKINENSSDEGDSSLDILALVRRRRHQLRTRVGEDE</sequence>
<dbReference type="STRING" id="633194.SAMN05421759_11744"/>
<protein>
    <submittedName>
        <fullName evidence="1">Uncharacterized protein</fullName>
    </submittedName>
</protein>
<evidence type="ECO:0000313" key="1">
    <source>
        <dbReference type="EMBL" id="SIT11586.1"/>
    </source>
</evidence>
<reference evidence="2" key="1">
    <citation type="submission" date="2017-01" db="EMBL/GenBank/DDBJ databases">
        <authorList>
            <person name="Varghese N."/>
            <person name="Submissions S."/>
        </authorList>
    </citation>
    <scope>NUCLEOTIDE SEQUENCE [LARGE SCALE GENOMIC DNA]</scope>
    <source>
        <strain evidence="2">DSM 29430</strain>
    </source>
</reference>
<dbReference type="EMBL" id="FTOQ01000017">
    <property type="protein sequence ID" value="SIT11586.1"/>
    <property type="molecule type" value="Genomic_DNA"/>
</dbReference>
<name>A0A1N7PLZ8_9RHOB</name>
<gene>
    <name evidence="1" type="ORF">SAMN05421759_11744</name>
</gene>
<keyword evidence="2" id="KW-1185">Reference proteome</keyword>